<accession>G3HY07</accession>
<dbReference type="Ensembl" id="ENSCGRT00001015554.1">
    <property type="protein sequence ID" value="ENSCGRP00001011322.1"/>
    <property type="gene ID" value="ENSCGRG00001012995.1"/>
</dbReference>
<dbReference type="SFLD" id="SFLDG01153">
    <property type="entry name" value="Main.4:_Theta-like"/>
    <property type="match status" value="1"/>
</dbReference>
<dbReference type="InterPro" id="IPR004046">
    <property type="entry name" value="GST_C"/>
</dbReference>
<dbReference type="STRING" id="10029.G3HY07"/>
<reference evidence="15" key="3">
    <citation type="journal article" date="2018" name="Biotechnol. Bioeng.">
        <title>A reference genome of the Chinese hamster based on a hybrid assembly strategy.</title>
        <authorList>
            <person name="Rupp O."/>
            <person name="MacDonald M.L."/>
            <person name="Li S."/>
            <person name="Dhiman H."/>
            <person name="Polson S."/>
            <person name="Griep S."/>
            <person name="Heffner K."/>
            <person name="Hernandez I."/>
            <person name="Brinkrolf K."/>
            <person name="Jadhav V."/>
            <person name="Samoudi M."/>
            <person name="Hao H."/>
            <person name="Kingham B."/>
            <person name="Goesmann A."/>
            <person name="Betenbaugh M.J."/>
            <person name="Lewis N.E."/>
            <person name="Borth N."/>
            <person name="Lee K.H."/>
        </authorList>
    </citation>
    <scope>NUCLEOTIDE SEQUENCE [LARGE SCALE GENOMIC DNA]</scope>
    <source>
        <strain evidence="15">17A/GY</strain>
    </source>
</reference>
<reference evidence="14" key="1">
    <citation type="journal article" date="2011" name="Nat. Biotechnol.">
        <title>The genomic sequence of the Chinese hamster ovary (CHO)-K1 cell line.</title>
        <authorList>
            <person name="Xu X."/>
            <person name="Nagarajan H."/>
            <person name="Lewis N.E."/>
            <person name="Pan S."/>
            <person name="Cai Z."/>
            <person name="Liu X."/>
            <person name="Chen W."/>
            <person name="Xie M."/>
            <person name="Wang W."/>
            <person name="Hammond S."/>
            <person name="Andersen M.R."/>
            <person name="Neff N."/>
            <person name="Passarelli B."/>
            <person name="Koh W."/>
            <person name="Fan H.C."/>
            <person name="Wang J."/>
            <person name="Gui Y."/>
            <person name="Lee K.H."/>
            <person name="Betenbaugh M.J."/>
            <person name="Quake S.R."/>
            <person name="Famili I."/>
            <person name="Palsson B.O."/>
            <person name="Wang J."/>
        </authorList>
    </citation>
    <scope>NUCLEOTIDE SEQUENCE [LARGE SCALE GENOMIC DNA]</scope>
    <source>
        <strain evidence="14">CHO K1 cell line</strain>
    </source>
</reference>
<dbReference type="Gene3D" id="1.20.1050.10">
    <property type="match status" value="1"/>
</dbReference>
<dbReference type="GO" id="GO:1990830">
    <property type="term" value="P:cellular response to leukemia inhibitory factor"/>
    <property type="evidence" value="ECO:0007669"/>
    <property type="project" value="Ensembl"/>
</dbReference>
<dbReference type="KEGG" id="cge:100766034"/>
<evidence type="ECO:0000259" key="11">
    <source>
        <dbReference type="PROSITE" id="PS50405"/>
    </source>
</evidence>
<dbReference type="eggNOG" id="KOG0867">
    <property type="taxonomic scope" value="Eukaryota"/>
</dbReference>
<reference evidence="12" key="2">
    <citation type="submission" date="2011-08" db="EMBL/GenBank/DDBJ databases">
        <title>The genomic sequence of the Chinese hamster ovary CHO-K1 cell line.</title>
        <authorList>
            <person name="Xu X."/>
            <person name="Nagarajan H."/>
            <person name="Lewis N.E."/>
            <person name="Pan S."/>
            <person name="Cai Z."/>
            <person name="Liu X."/>
            <person name="Chen W."/>
            <person name="Xie M."/>
            <person name="Wang W."/>
            <person name="Hammond S."/>
            <person name="Andersen M.R."/>
            <person name="Neff N."/>
            <person name="Passarelli B."/>
            <person name="Koh W."/>
            <person name="Fan C.H."/>
            <person name="Wang J."/>
            <person name="Gui Y."/>
            <person name="Lee K.H."/>
            <person name="Betenbaugh M.J."/>
            <person name="Quake S.R."/>
            <person name="Famili I."/>
            <person name="Palsson B.O."/>
            <person name="Wang J."/>
        </authorList>
    </citation>
    <scope>NUCLEOTIDE SEQUENCE</scope>
</reference>
<comment type="similarity">
    <text evidence="2">Belongs to the GST superfamily. Theta family.</text>
</comment>
<dbReference type="Pfam" id="PF00043">
    <property type="entry name" value="GST_C"/>
    <property type="match status" value="1"/>
</dbReference>
<dbReference type="CDD" id="cd03050">
    <property type="entry name" value="GST_N_Theta"/>
    <property type="match status" value="1"/>
</dbReference>
<reference evidence="15" key="4">
    <citation type="journal article" date="2020" name="Biotechnol. Bioeng.">
        <title>Chromosome-scale scaffolds for the Chinese hamster reference genome assembly to facilitate the study of the CHO epigenome.</title>
        <authorList>
            <person name="Hilliard W."/>
            <person name="MacDonald M."/>
            <person name="Lee K.H."/>
        </authorList>
    </citation>
    <scope>NUCLEOTIDE SEQUENCE [LARGE SCALE GENOMIC DNA]</scope>
    <source>
        <strain evidence="15">17A/GY</strain>
    </source>
</reference>
<keyword evidence="15" id="KW-1185">Reference proteome</keyword>
<evidence type="ECO:0000256" key="6">
    <source>
        <dbReference type="ARBA" id="ARBA00022679"/>
    </source>
</evidence>
<evidence type="ECO:0000313" key="14">
    <source>
        <dbReference type="Proteomes" id="UP000001075"/>
    </source>
</evidence>
<dbReference type="PROSITE" id="PS50404">
    <property type="entry name" value="GST_NTER"/>
    <property type="match status" value="1"/>
</dbReference>
<organism evidence="12 14">
    <name type="scientific">Cricetulus griseus</name>
    <name type="common">Chinese hamster</name>
    <name type="synonym">Cricetulus barabensis griseus</name>
    <dbReference type="NCBI Taxonomy" id="10029"/>
    <lineage>
        <taxon>Eukaryota</taxon>
        <taxon>Metazoa</taxon>
        <taxon>Chordata</taxon>
        <taxon>Craniata</taxon>
        <taxon>Vertebrata</taxon>
        <taxon>Euteleostomi</taxon>
        <taxon>Mammalia</taxon>
        <taxon>Eutheria</taxon>
        <taxon>Euarchontoglires</taxon>
        <taxon>Glires</taxon>
        <taxon>Rodentia</taxon>
        <taxon>Myomorpha</taxon>
        <taxon>Muroidea</taxon>
        <taxon>Cricetidae</taxon>
        <taxon>Cricetinae</taxon>
        <taxon>Cricetulus</taxon>
    </lineage>
</organism>
<dbReference type="Pfam" id="PF13417">
    <property type="entry name" value="GST_N_3"/>
    <property type="match status" value="1"/>
</dbReference>
<gene>
    <name evidence="13 16" type="primary">LOC100766034</name>
    <name evidence="12" type="ORF">I79_015932</name>
</gene>
<dbReference type="Proteomes" id="UP000694386">
    <property type="component" value="Unplaced"/>
</dbReference>
<dbReference type="PROSITE" id="PS50405">
    <property type="entry name" value="GST_CTER"/>
    <property type="match status" value="1"/>
</dbReference>
<evidence type="ECO:0000313" key="15">
    <source>
        <dbReference type="Proteomes" id="UP001108280"/>
    </source>
</evidence>
<evidence type="ECO:0000256" key="2">
    <source>
        <dbReference type="ARBA" id="ARBA00009899"/>
    </source>
</evidence>
<evidence type="ECO:0000313" key="13">
    <source>
        <dbReference type="Ensembl" id="ENSCGRP00001011322.1"/>
    </source>
</evidence>
<dbReference type="RefSeq" id="XP_003508145.1">
    <property type="nucleotide sequence ID" value="XM_003508097.5"/>
</dbReference>
<dbReference type="OrthoDB" id="422574at2759"/>
<dbReference type="GeneTree" id="ENSGT00940000162786"/>
<dbReference type="CDD" id="cd03183">
    <property type="entry name" value="GST_C_Theta"/>
    <property type="match status" value="1"/>
</dbReference>
<comment type="subunit">
    <text evidence="3">Homodimer.</text>
</comment>
<dbReference type="OMA" id="YFRTIWL"/>
<evidence type="ECO:0000256" key="8">
    <source>
        <dbReference type="ARBA" id="ARBA00067095"/>
    </source>
</evidence>
<dbReference type="GeneID" id="100766034"/>
<dbReference type="FunFam" id="3.40.30.10:FF:000086">
    <property type="entry name" value="Glutathione S-transferase theta-1"/>
    <property type="match status" value="1"/>
</dbReference>
<dbReference type="GO" id="GO:0005634">
    <property type="term" value="C:nucleus"/>
    <property type="evidence" value="ECO:0007669"/>
    <property type="project" value="Ensembl"/>
</dbReference>
<dbReference type="SFLD" id="SFLDS00019">
    <property type="entry name" value="Glutathione_Transferase_(cytos"/>
    <property type="match status" value="1"/>
</dbReference>
<evidence type="ECO:0000256" key="7">
    <source>
        <dbReference type="ARBA" id="ARBA00047960"/>
    </source>
</evidence>
<dbReference type="InterPro" id="IPR036249">
    <property type="entry name" value="Thioredoxin-like_sf"/>
</dbReference>
<dbReference type="EMBL" id="JH000899">
    <property type="protein sequence ID" value="EGW12156.1"/>
    <property type="molecule type" value="Genomic_DNA"/>
</dbReference>
<sequence>MVLELYLDLLSQPCRAIYIFAKKNGIPFQMHTVEIIKGQHLSKQFSEMNCLRTVPVLKDGNFVLTESSAILIYLSSKYQVADHWYPADLQARARVHEYLGWHADRIRGTFGVLLWAKVLGPLIGTQIPEEKVDRNRRSMDNSLCRLEEKFLGDRAFLAGQQVTLADLMCLEELIQPVAIGYNLFEGRPQLTAWRERVEAFLGTDLCEQAHGAIMSILEQAAKKTIPEPPPEAHHIMLLRIARIP</sequence>
<feature type="domain" description="GST N-terminal" evidence="10">
    <location>
        <begin position="1"/>
        <end position="82"/>
    </location>
</feature>
<keyword evidence="6 12" id="KW-0808">Transferase</keyword>
<feature type="domain" description="GST C-terminal" evidence="11">
    <location>
        <begin position="88"/>
        <end position="224"/>
    </location>
</feature>
<dbReference type="InterPro" id="IPR004045">
    <property type="entry name" value="Glutathione_S-Trfase_N"/>
</dbReference>
<reference evidence="16" key="5">
    <citation type="submission" date="2025-04" db="UniProtKB">
        <authorList>
            <consortium name="RefSeq"/>
        </authorList>
    </citation>
    <scope>IDENTIFICATION</scope>
    <source>
        <strain evidence="16">17A/GY</strain>
        <tissue evidence="16">Liver</tissue>
    </source>
</reference>
<evidence type="ECO:0000259" key="10">
    <source>
        <dbReference type="PROSITE" id="PS50404"/>
    </source>
</evidence>
<evidence type="ECO:0000256" key="5">
    <source>
        <dbReference type="ARBA" id="ARBA00022490"/>
    </source>
</evidence>
<comment type="subcellular location">
    <subcellularLocation>
        <location evidence="1">Cytoplasm</location>
        <location evidence="1">Cytosol</location>
    </subcellularLocation>
</comment>
<dbReference type="InterPro" id="IPR040075">
    <property type="entry name" value="GST_N_Theta"/>
</dbReference>
<dbReference type="Gene3D" id="3.40.30.10">
    <property type="entry name" value="Glutaredoxin"/>
    <property type="match status" value="1"/>
</dbReference>
<evidence type="ECO:0000313" key="16">
    <source>
        <dbReference type="RefSeq" id="XP_027250026.1"/>
    </source>
</evidence>
<dbReference type="InterPro" id="IPR040079">
    <property type="entry name" value="Glutathione_S-Trfase"/>
</dbReference>
<evidence type="ECO:0000256" key="3">
    <source>
        <dbReference type="ARBA" id="ARBA00011738"/>
    </source>
</evidence>
<proteinExistence type="inferred from homology"/>
<evidence type="ECO:0000256" key="4">
    <source>
        <dbReference type="ARBA" id="ARBA00012452"/>
    </source>
</evidence>
<dbReference type="PaxDb" id="10029-XP_007619965.1"/>
<dbReference type="GO" id="GO:0005829">
    <property type="term" value="C:cytosol"/>
    <property type="evidence" value="ECO:0007669"/>
    <property type="project" value="UniProtKB-SubCell"/>
</dbReference>
<dbReference type="SMR" id="G3HY07"/>
<dbReference type="SUPFAM" id="SSF52833">
    <property type="entry name" value="Thioredoxin-like"/>
    <property type="match status" value="1"/>
</dbReference>
<evidence type="ECO:0000256" key="9">
    <source>
        <dbReference type="ARBA" id="ARBA00074995"/>
    </source>
</evidence>
<evidence type="ECO:0000256" key="1">
    <source>
        <dbReference type="ARBA" id="ARBA00004514"/>
    </source>
</evidence>
<dbReference type="Proteomes" id="UP000001075">
    <property type="component" value="Unassembled WGS sequence"/>
</dbReference>
<dbReference type="Proteomes" id="UP001108280">
    <property type="component" value="Chromosome 1"/>
</dbReference>
<protein>
    <recommendedName>
        <fullName evidence="8">Glutathione S-transferase theta-2</fullName>
        <ecNumber evidence="4">2.5.1.18</ecNumber>
    </recommendedName>
    <alternativeName>
        <fullName evidence="9">GST class-theta-2</fullName>
    </alternativeName>
</protein>
<dbReference type="AlphaFoldDB" id="G3HY07"/>
<dbReference type="InterPro" id="IPR040077">
    <property type="entry name" value="GST_C_Theta"/>
</dbReference>
<dbReference type="PANTHER" id="PTHR43917">
    <property type="match status" value="1"/>
</dbReference>
<dbReference type="EC" id="2.5.1.18" evidence="4"/>
<dbReference type="GO" id="GO:0004364">
    <property type="term" value="F:glutathione transferase activity"/>
    <property type="evidence" value="ECO:0007669"/>
    <property type="project" value="UniProtKB-EC"/>
</dbReference>
<dbReference type="FunFam" id="1.20.1050.10:FF:000200">
    <property type="entry name" value="Glutathione S-transferase theta-2B"/>
    <property type="match status" value="1"/>
</dbReference>
<comment type="catalytic activity">
    <reaction evidence="7">
        <text>RX + glutathione = an S-substituted glutathione + a halide anion + H(+)</text>
        <dbReference type="Rhea" id="RHEA:16437"/>
        <dbReference type="ChEBI" id="CHEBI:15378"/>
        <dbReference type="ChEBI" id="CHEBI:16042"/>
        <dbReference type="ChEBI" id="CHEBI:17792"/>
        <dbReference type="ChEBI" id="CHEBI:57925"/>
        <dbReference type="ChEBI" id="CHEBI:90779"/>
        <dbReference type="EC" id="2.5.1.18"/>
    </reaction>
</comment>
<dbReference type="InterPro" id="IPR010987">
    <property type="entry name" value="Glutathione-S-Trfase_C-like"/>
</dbReference>
<reference evidence="13" key="6">
    <citation type="submission" date="2025-05" db="UniProtKB">
        <authorList>
            <consortium name="Ensembl"/>
        </authorList>
    </citation>
    <scope>IDENTIFICATION</scope>
</reference>
<dbReference type="SUPFAM" id="SSF47616">
    <property type="entry name" value="GST C-terminal domain-like"/>
    <property type="match status" value="1"/>
</dbReference>
<dbReference type="PANTHER" id="PTHR43917:SF4">
    <property type="entry name" value="GLUTATHIONE S-TRANSFERASE THETA-2-RELATED"/>
    <property type="match status" value="1"/>
</dbReference>
<name>G3HY07_CRIGR</name>
<evidence type="ECO:0000313" key="12">
    <source>
        <dbReference type="EMBL" id="EGW12156.1"/>
    </source>
</evidence>
<dbReference type="GO" id="GO:0006749">
    <property type="term" value="P:glutathione metabolic process"/>
    <property type="evidence" value="ECO:0007669"/>
    <property type="project" value="TreeGrafter"/>
</dbReference>
<dbReference type="InterPro" id="IPR051369">
    <property type="entry name" value="GST_Theta"/>
</dbReference>
<dbReference type="InterPro" id="IPR036282">
    <property type="entry name" value="Glutathione-S-Trfase_C_sf"/>
</dbReference>
<dbReference type="SFLD" id="SFLDG00358">
    <property type="entry name" value="Main_(cytGST)"/>
    <property type="match status" value="1"/>
</dbReference>
<dbReference type="RefSeq" id="XP_027250026.1">
    <property type="nucleotide sequence ID" value="XM_027394225.2"/>
</dbReference>
<keyword evidence="5" id="KW-0963">Cytoplasm</keyword>